<feature type="domain" description="Histidine kinase" evidence="15">
    <location>
        <begin position="1291"/>
        <end position="1485"/>
    </location>
</feature>
<feature type="domain" description="PAS" evidence="16">
    <location>
        <begin position="860"/>
        <end position="933"/>
    </location>
</feature>
<dbReference type="EC" id="2.7.13.3" evidence="3"/>
<keyword evidence="13" id="KW-0472">Membrane</keyword>
<dbReference type="GO" id="GO:0005886">
    <property type="term" value="C:plasma membrane"/>
    <property type="evidence" value="ECO:0007669"/>
    <property type="project" value="UniProtKB-SubCell"/>
</dbReference>
<dbReference type="PROSITE" id="PS50109">
    <property type="entry name" value="HIS_KIN"/>
    <property type="match status" value="1"/>
</dbReference>
<dbReference type="SMART" id="SM00091">
    <property type="entry name" value="PAS"/>
    <property type="match status" value="8"/>
</dbReference>
<dbReference type="Pfam" id="PF07568">
    <property type="entry name" value="HisKA_2"/>
    <property type="match status" value="1"/>
</dbReference>
<dbReference type="Pfam" id="PF13426">
    <property type="entry name" value="PAS_9"/>
    <property type="match status" value="2"/>
</dbReference>
<dbReference type="PROSITE" id="PS50113">
    <property type="entry name" value="PAC"/>
    <property type="match status" value="5"/>
</dbReference>
<feature type="domain" description="PAC" evidence="17">
    <location>
        <begin position="314"/>
        <end position="365"/>
    </location>
</feature>
<feature type="domain" description="PAC" evidence="17">
    <location>
        <begin position="692"/>
        <end position="744"/>
    </location>
</feature>
<dbReference type="KEGG" id="enn:FRE64_04340"/>
<dbReference type="SMART" id="SM00086">
    <property type="entry name" value="PAC"/>
    <property type="match status" value="7"/>
</dbReference>
<dbReference type="Pfam" id="PF08447">
    <property type="entry name" value="PAS_3"/>
    <property type="match status" value="1"/>
</dbReference>
<dbReference type="InterPro" id="IPR000014">
    <property type="entry name" value="PAS"/>
</dbReference>
<organism evidence="18 19">
    <name type="scientific">Euhalothece natronophila Z-M001</name>
    <dbReference type="NCBI Taxonomy" id="522448"/>
    <lineage>
        <taxon>Bacteria</taxon>
        <taxon>Bacillati</taxon>
        <taxon>Cyanobacteriota</taxon>
        <taxon>Cyanophyceae</taxon>
        <taxon>Oscillatoriophycideae</taxon>
        <taxon>Chroococcales</taxon>
        <taxon>Halothecacae</taxon>
        <taxon>Halothece cluster</taxon>
        <taxon>Euhalothece</taxon>
    </lineage>
</organism>
<dbReference type="SMART" id="SM00387">
    <property type="entry name" value="HATPase_c"/>
    <property type="match status" value="1"/>
</dbReference>
<dbReference type="CDD" id="cd00130">
    <property type="entry name" value="PAS"/>
    <property type="match status" value="6"/>
</dbReference>
<dbReference type="InterPro" id="IPR036890">
    <property type="entry name" value="HATPase_C_sf"/>
</dbReference>
<dbReference type="NCBIfam" id="TIGR00229">
    <property type="entry name" value="sensory_box"/>
    <property type="match status" value="7"/>
</dbReference>
<dbReference type="SUPFAM" id="SSF55785">
    <property type="entry name" value="PYP-like sensor domain (PAS domain)"/>
    <property type="match status" value="8"/>
</dbReference>
<evidence type="ECO:0000256" key="6">
    <source>
        <dbReference type="ARBA" id="ARBA00022553"/>
    </source>
</evidence>
<dbReference type="OrthoDB" id="415062at2"/>
<keyword evidence="8" id="KW-0812">Transmembrane</keyword>
<name>A0A5B8NJU3_9CHRO</name>
<dbReference type="InterPro" id="IPR029016">
    <property type="entry name" value="GAF-like_dom_sf"/>
</dbReference>
<dbReference type="PANTHER" id="PTHR43304">
    <property type="entry name" value="PHYTOCHROME-LIKE PROTEIN CPH1"/>
    <property type="match status" value="1"/>
</dbReference>
<evidence type="ECO:0000256" key="3">
    <source>
        <dbReference type="ARBA" id="ARBA00012438"/>
    </source>
</evidence>
<dbReference type="PROSITE" id="PS50112">
    <property type="entry name" value="PAS"/>
    <property type="match status" value="6"/>
</dbReference>
<dbReference type="PANTHER" id="PTHR43304:SF1">
    <property type="entry name" value="PAC DOMAIN-CONTAINING PROTEIN"/>
    <property type="match status" value="1"/>
</dbReference>
<sequence>MICQPLLNRITTLSEKLENCDRLDEVCNQIATGEEKSLRQLQDFLQEERQQRKRLSSELKILTRQLNFALEWDSQGNFPSNSIAQERIAQPQKLALTRQTETENSHKVQQALTIREKTWRALFDQSFQLMALLNAQGQVQDLNQKALDLAQGEPEPIIGANFWELPCWREADRKQVQQSIHLAKVGSIIRYEVELQLVQGDPIPIDLSIKAVRDESDQVVMLIAEGRDLRDRVNKEAELRREKEISDSIIKSLPGVFYILHQNGYCTRCNQQLEQITGYAREEIEAMDFLDLFIPSEQVHIEEKIQEAFTQGKATTEATFLSKDNQKTTYYLTQVPLSLENDDNYLIGVGIDITETKQVKNERQKLASLVENSQDLISLTSLDGRVQLLNPAGEEILGLKISNSNSPLLLKHCFSASSEQFFDQQVFSSVVKTGQWYGELEIKNHQTGAMLPVLANIFIIRDSYTGIPINFGVITQNISSRKQTEIALKNSEERFRSIFEQAAVGMALLDMSGYFERINHRGCEILGYPQGELLSCNYQDLIDLEQLAENSHLFQQLVEGEIKTFSQEQRCHRKDGSWVWVNLTMSVMFYSDESSESLLAIIEDISDRKIAEAALQKSEEEYRSLVNGIREVIFQVDKEGLWSFLNPAWTEITGFSVAETIGKPFLNYTYFKDYSSNQTQFNRLIYNQQDHCRYEVRFQTKNGNFCWIEVIARATINSRGEVTGITGTLNDITERRQAEDQLRAVINTVPGLVSWVSADGYYLGVNQQLASTFTHNLHPSDFVGKEIGFLNHSSSFVEFIDEFLASAEQETSHVIESTIKNGETRSFLMATQKYCQGSAAVLIGIDITERKQAELALKESENQFRQLAENIEQVFWMVDLREKCFMYVSPAYESTWGRSIESVYQTPSAWLEAIHPDDYETVLLASRKQIRGEYDEEYRIIRPNGEVRWIHDRAFPVRDDQGEVYRIAGIAEDITERKRSKEALKRRERYLKALVGVQRRLLASKVDETLYREVLAILGEACEASRIYVYENAIDDHGQVYAQKCAQWQSPHTYSVSDGAASTFYYEILGEGAYYQLEQGEFLQKTLAELPEDIQPCFQEREILSFLMIPLIIHGEFFGVISFDSCQEETHWGRLEVRLLSSAAAAIALAKERQLTQETLQQQLTAIEAATDGIMIIDTAGELHYVNPAYCQMLGYESPSALLATPWYRHHPAQEIPRIREEIFQKLQTEGYWSGDILGQRNDASTFIQELSMNLTDNGEIVGVCRDISERKEAEEQLKASLEEKELLLKEVHHRVKNNLQVISSIFSLQSQALEDEKALAILEESQNRISSMSLIHEKLYQTTNLTNIDFAEYIRDLAHHLLASYNVNPDRIQTEMNIESIPLNLDSAIPCGLLVNELISNSLKHGFPDQRRGTIYIFLGFLDEETLCLKVEDNGVGLPEDFNPSQATSLGVSLITSLTQQLRGRLKFQNNPGASFEITFPKPIERKRF</sequence>
<keyword evidence="4" id="KW-1003">Cell membrane</keyword>
<evidence type="ECO:0000256" key="14">
    <source>
        <dbReference type="SAM" id="Coils"/>
    </source>
</evidence>
<dbReference type="InterPro" id="IPR035965">
    <property type="entry name" value="PAS-like_dom_sf"/>
</dbReference>
<dbReference type="Proteomes" id="UP000318453">
    <property type="component" value="Chromosome"/>
</dbReference>
<dbReference type="GO" id="GO:0006355">
    <property type="term" value="P:regulation of DNA-templated transcription"/>
    <property type="evidence" value="ECO:0007669"/>
    <property type="project" value="InterPro"/>
</dbReference>
<keyword evidence="7" id="KW-0808">Transferase</keyword>
<dbReference type="InterPro" id="IPR013656">
    <property type="entry name" value="PAS_4"/>
</dbReference>
<evidence type="ECO:0000256" key="10">
    <source>
        <dbReference type="ARBA" id="ARBA00022741"/>
    </source>
</evidence>
<dbReference type="InterPro" id="IPR003594">
    <property type="entry name" value="HATPase_dom"/>
</dbReference>
<dbReference type="InterPro" id="IPR005467">
    <property type="entry name" value="His_kinase_dom"/>
</dbReference>
<dbReference type="InterPro" id="IPR003018">
    <property type="entry name" value="GAF"/>
</dbReference>
<evidence type="ECO:0000256" key="1">
    <source>
        <dbReference type="ARBA" id="ARBA00000085"/>
    </source>
</evidence>
<feature type="domain" description="PAS" evidence="16">
    <location>
        <begin position="362"/>
        <end position="399"/>
    </location>
</feature>
<dbReference type="SUPFAM" id="SSF55874">
    <property type="entry name" value="ATPase domain of HSP90 chaperone/DNA topoisomerase II/histidine kinase"/>
    <property type="match status" value="1"/>
</dbReference>
<dbReference type="Gene3D" id="3.30.565.10">
    <property type="entry name" value="Histidine kinase-like ATPase, C-terminal domain"/>
    <property type="match status" value="1"/>
</dbReference>
<evidence type="ECO:0000256" key="7">
    <source>
        <dbReference type="ARBA" id="ARBA00022679"/>
    </source>
</evidence>
<feature type="domain" description="PAS" evidence="16">
    <location>
        <begin position="242"/>
        <end position="312"/>
    </location>
</feature>
<comment type="catalytic activity">
    <reaction evidence="1">
        <text>ATP + protein L-histidine = ADP + protein N-phospho-L-histidine.</text>
        <dbReference type="EC" id="2.7.13.3"/>
    </reaction>
</comment>
<dbReference type="InterPro" id="IPR013655">
    <property type="entry name" value="PAS_fold_3"/>
</dbReference>
<proteinExistence type="predicted"/>
<evidence type="ECO:0000259" key="16">
    <source>
        <dbReference type="PROSITE" id="PS50112"/>
    </source>
</evidence>
<feature type="domain" description="PAC" evidence="17">
    <location>
        <begin position="189"/>
        <end position="241"/>
    </location>
</feature>
<reference evidence="18" key="1">
    <citation type="submission" date="2019-08" db="EMBL/GenBank/DDBJ databases">
        <title>Carotenoids and Carotenoid Binding Proteins in the Halophilic Cyanobacterium Euhalothece sp. ZM00.</title>
        <authorList>
            <person name="Cho S.M."/>
            <person name="Song J.Y."/>
            <person name="Park Y.-I."/>
        </authorList>
    </citation>
    <scope>NUCLEOTIDE SEQUENCE [LARGE SCALE GENOMIC DNA]</scope>
    <source>
        <strain evidence="18">Z-M001</strain>
    </source>
</reference>
<evidence type="ECO:0000256" key="9">
    <source>
        <dbReference type="ARBA" id="ARBA00022737"/>
    </source>
</evidence>
<dbReference type="Pfam" id="PF01590">
    <property type="entry name" value="GAF"/>
    <property type="match status" value="1"/>
</dbReference>
<gene>
    <name evidence="18" type="ORF">FRE64_04340</name>
</gene>
<dbReference type="Pfam" id="PF02518">
    <property type="entry name" value="HATPase_c"/>
    <property type="match status" value="1"/>
</dbReference>
<dbReference type="Pfam" id="PF13188">
    <property type="entry name" value="PAS_8"/>
    <property type="match status" value="2"/>
</dbReference>
<accession>A0A5B8NJU3</accession>
<evidence type="ECO:0000313" key="19">
    <source>
        <dbReference type="Proteomes" id="UP000318453"/>
    </source>
</evidence>
<evidence type="ECO:0000256" key="8">
    <source>
        <dbReference type="ARBA" id="ARBA00022692"/>
    </source>
</evidence>
<keyword evidence="5" id="KW-0997">Cell inner membrane</keyword>
<evidence type="ECO:0000256" key="13">
    <source>
        <dbReference type="ARBA" id="ARBA00023136"/>
    </source>
</evidence>
<dbReference type="SMART" id="SM00065">
    <property type="entry name" value="GAF"/>
    <property type="match status" value="1"/>
</dbReference>
<dbReference type="InterPro" id="IPR000700">
    <property type="entry name" value="PAS-assoc_C"/>
</dbReference>
<evidence type="ECO:0000259" key="17">
    <source>
        <dbReference type="PROSITE" id="PS50113"/>
    </source>
</evidence>
<dbReference type="FunFam" id="2.10.70.100:FF:000001">
    <property type="entry name" value="Sensory transduction histidine kinase"/>
    <property type="match status" value="1"/>
</dbReference>
<evidence type="ECO:0000256" key="2">
    <source>
        <dbReference type="ARBA" id="ARBA00004429"/>
    </source>
</evidence>
<dbReference type="InterPro" id="IPR052162">
    <property type="entry name" value="Sensor_kinase/Photoreceptor"/>
</dbReference>
<dbReference type="Pfam" id="PF00989">
    <property type="entry name" value="PAS"/>
    <property type="match status" value="1"/>
</dbReference>
<keyword evidence="19" id="KW-1185">Reference proteome</keyword>
<keyword evidence="14" id="KW-0175">Coiled coil</keyword>
<dbReference type="InterPro" id="IPR001610">
    <property type="entry name" value="PAC"/>
</dbReference>
<dbReference type="InterPro" id="IPR011495">
    <property type="entry name" value="Sig_transdc_His_kin_sub2_dim/P"/>
</dbReference>
<dbReference type="Gene3D" id="3.30.450.40">
    <property type="match status" value="1"/>
</dbReference>
<feature type="domain" description="PAS" evidence="16">
    <location>
        <begin position="491"/>
        <end position="561"/>
    </location>
</feature>
<keyword evidence="11" id="KW-0418">Kinase</keyword>
<evidence type="ECO:0000256" key="5">
    <source>
        <dbReference type="ARBA" id="ARBA00022519"/>
    </source>
</evidence>
<keyword evidence="6" id="KW-0597">Phosphoprotein</keyword>
<evidence type="ECO:0000256" key="12">
    <source>
        <dbReference type="ARBA" id="ARBA00022989"/>
    </source>
</evidence>
<comment type="subcellular location">
    <subcellularLocation>
        <location evidence="2">Cell inner membrane</location>
        <topology evidence="2">Multi-pass membrane protein</topology>
    </subcellularLocation>
</comment>
<dbReference type="Gene3D" id="3.30.450.20">
    <property type="entry name" value="PAS domain"/>
    <property type="match status" value="8"/>
</dbReference>
<dbReference type="InterPro" id="IPR013767">
    <property type="entry name" value="PAS_fold"/>
</dbReference>
<keyword evidence="12" id="KW-1133">Transmembrane helix</keyword>
<evidence type="ECO:0000313" key="18">
    <source>
        <dbReference type="EMBL" id="QDZ39226.1"/>
    </source>
</evidence>
<dbReference type="EMBL" id="CP042326">
    <property type="protein sequence ID" value="QDZ39226.1"/>
    <property type="molecule type" value="Genomic_DNA"/>
</dbReference>
<dbReference type="RefSeq" id="WP_146294832.1">
    <property type="nucleotide sequence ID" value="NZ_CP042326.1"/>
</dbReference>
<evidence type="ECO:0000259" key="15">
    <source>
        <dbReference type="PROSITE" id="PS50109"/>
    </source>
</evidence>
<protein>
    <recommendedName>
        <fullName evidence="3">histidine kinase</fullName>
        <ecNumber evidence="3">2.7.13.3</ecNumber>
    </recommendedName>
</protein>
<feature type="domain" description="PAS" evidence="16">
    <location>
        <begin position="618"/>
        <end position="688"/>
    </location>
</feature>
<feature type="domain" description="PAC" evidence="17">
    <location>
        <begin position="565"/>
        <end position="617"/>
    </location>
</feature>
<evidence type="ECO:0000256" key="4">
    <source>
        <dbReference type="ARBA" id="ARBA00022475"/>
    </source>
</evidence>
<keyword evidence="10" id="KW-0547">Nucleotide-binding</keyword>
<dbReference type="GO" id="GO:0000166">
    <property type="term" value="F:nucleotide binding"/>
    <property type="evidence" value="ECO:0007669"/>
    <property type="project" value="UniProtKB-KW"/>
</dbReference>
<feature type="domain" description="PAC" evidence="17">
    <location>
        <begin position="934"/>
        <end position="986"/>
    </location>
</feature>
<feature type="domain" description="PAS" evidence="16">
    <location>
        <begin position="1159"/>
        <end position="1202"/>
    </location>
</feature>
<feature type="coiled-coil region" evidence="14">
    <location>
        <begin position="38"/>
        <end position="65"/>
    </location>
</feature>
<dbReference type="Pfam" id="PF08448">
    <property type="entry name" value="PAS_4"/>
    <property type="match status" value="1"/>
</dbReference>
<dbReference type="SUPFAM" id="SSF55781">
    <property type="entry name" value="GAF domain-like"/>
    <property type="match status" value="1"/>
</dbReference>
<dbReference type="GO" id="GO:0004673">
    <property type="term" value="F:protein histidine kinase activity"/>
    <property type="evidence" value="ECO:0007669"/>
    <property type="project" value="UniProtKB-EC"/>
</dbReference>
<keyword evidence="9" id="KW-0677">Repeat</keyword>
<evidence type="ECO:0000256" key="11">
    <source>
        <dbReference type="ARBA" id="ARBA00022777"/>
    </source>
</evidence>